<keyword evidence="4" id="KW-1185">Reference proteome</keyword>
<dbReference type="PhylomeDB" id="K6UWH6"/>
<evidence type="ECO:0000256" key="1">
    <source>
        <dbReference type="SAM" id="SignalP"/>
    </source>
</evidence>
<reference evidence="3 4" key="1">
    <citation type="journal article" date="2012" name="Nat. Genet.">
        <title>Plasmodium cynomolgi genome sequences provide insight into Plasmodium vivax and the monkey malaria clade.</title>
        <authorList>
            <person name="Tachibana S."/>
            <person name="Sullivan S.A."/>
            <person name="Kawai S."/>
            <person name="Nakamura S."/>
            <person name="Kim H.R."/>
            <person name="Goto N."/>
            <person name="Arisue N."/>
            <person name="Palacpac N.M.Q."/>
            <person name="Honma H."/>
            <person name="Yagi M."/>
            <person name="Tougan T."/>
            <person name="Katakai Y."/>
            <person name="Kaneko O."/>
            <person name="Mita T."/>
            <person name="Kita K."/>
            <person name="Yasutomi Y."/>
            <person name="Sutton P.L."/>
            <person name="Shakhbatyan R."/>
            <person name="Horii T."/>
            <person name="Yasunaga T."/>
            <person name="Barnwell J.W."/>
            <person name="Escalante A.A."/>
            <person name="Carlton J.M."/>
            <person name="Tanabe K."/>
        </authorList>
    </citation>
    <scope>NUCLEOTIDE SEQUENCE [LARGE SCALE GENOMIC DNA]</scope>
    <source>
        <strain evidence="3 4">B</strain>
    </source>
</reference>
<dbReference type="GeneID" id="14693104"/>
<dbReference type="Pfam" id="PF12319">
    <property type="entry name" value="TryThrA_C"/>
    <property type="match status" value="1"/>
</dbReference>
<proteinExistence type="predicted"/>
<dbReference type="EMBL" id="DF157101">
    <property type="protein sequence ID" value="GAB66750.1"/>
    <property type="molecule type" value="Genomic_DNA"/>
</dbReference>
<dbReference type="KEGG" id="pcy:PCYB_095340"/>
<name>K6UWH6_PLACD</name>
<gene>
    <name evidence="3" type="ORF">PCYB_095340</name>
</gene>
<dbReference type="AlphaFoldDB" id="K6UWH6"/>
<dbReference type="VEuPathDB" id="PlasmoDB:PCYB_095340"/>
<feature type="signal peptide" evidence="1">
    <location>
        <begin position="1"/>
        <end position="23"/>
    </location>
</feature>
<accession>K6UWH6</accession>
<evidence type="ECO:0000259" key="2">
    <source>
        <dbReference type="Pfam" id="PF12319"/>
    </source>
</evidence>
<sequence>MKALFVYPLASIAVSFVLSSAEGETQECSRFNKWITFSSKPYCKTAASVEDQVKNMLHHLGLVNSPESVKQNKWNTWLKKKKISLTEKLETESQQYMENLENDWDEFMISLENKWRHYNPHMEDEYACSVYPLGLKWDKSKWTLWFYKKGLECLKNDFKKWITECKKGYNTHMKNVVQEFDKQYYDDWCSRSEKYREDYYCKRWKKRGLHNDQHDSLKLEQCQNWNESNENEKDVWTTLMKDALKYYAGPDFNLWIEFRKEKIYFYKQWMQAFAEQWTQVSQWNTWTAERKDYIKKHKDEQAKKKAALKKAPTKKSAQNIA</sequence>
<feature type="chain" id="PRO_5003897597" evidence="1">
    <location>
        <begin position="24"/>
        <end position="321"/>
    </location>
</feature>
<keyword evidence="1" id="KW-0732">Signal</keyword>
<dbReference type="OrthoDB" id="383580at2759"/>
<dbReference type="Proteomes" id="UP000006319">
    <property type="component" value="Chromosome 9"/>
</dbReference>
<feature type="domain" description="Tryptophan/threonine-rich plasmodium antigen C-terminal" evidence="2">
    <location>
        <begin position="73"/>
        <end position="286"/>
    </location>
</feature>
<dbReference type="InterPro" id="IPR022089">
    <property type="entry name" value="Plasmodium-antigen_C"/>
</dbReference>
<evidence type="ECO:0000313" key="4">
    <source>
        <dbReference type="Proteomes" id="UP000006319"/>
    </source>
</evidence>
<protein>
    <submittedName>
        <fullName evidence="3">Tryptophan-rich antigen</fullName>
    </submittedName>
</protein>
<organism evidence="3 4">
    <name type="scientific">Plasmodium cynomolgi (strain B)</name>
    <dbReference type="NCBI Taxonomy" id="1120755"/>
    <lineage>
        <taxon>Eukaryota</taxon>
        <taxon>Sar</taxon>
        <taxon>Alveolata</taxon>
        <taxon>Apicomplexa</taxon>
        <taxon>Aconoidasida</taxon>
        <taxon>Haemosporida</taxon>
        <taxon>Plasmodiidae</taxon>
        <taxon>Plasmodium</taxon>
        <taxon>Plasmodium (Plasmodium)</taxon>
    </lineage>
</organism>
<dbReference type="OMA" id="QWNTWTE"/>
<dbReference type="RefSeq" id="XP_004222697.1">
    <property type="nucleotide sequence ID" value="XM_004222649.1"/>
</dbReference>
<evidence type="ECO:0000313" key="3">
    <source>
        <dbReference type="EMBL" id="GAB66750.1"/>
    </source>
</evidence>